<name>D6WES1_TRICA</name>
<keyword evidence="6 11" id="KW-1133">Transmembrane helix</keyword>
<evidence type="ECO:0000256" key="6">
    <source>
        <dbReference type="ARBA" id="ARBA00022989"/>
    </source>
</evidence>
<evidence type="ECO:0000256" key="1">
    <source>
        <dbReference type="ARBA" id="ARBA00004651"/>
    </source>
</evidence>
<dbReference type="GO" id="GO:0046873">
    <property type="term" value="F:metal ion transmembrane transporter activity"/>
    <property type="evidence" value="ECO:0007669"/>
    <property type="project" value="InterPro"/>
</dbReference>
<keyword evidence="7 11" id="KW-0472">Membrane</keyword>
<evidence type="ECO:0000256" key="11">
    <source>
        <dbReference type="SAM" id="Phobius"/>
    </source>
</evidence>
<dbReference type="GO" id="GO:0005886">
    <property type="term" value="C:plasma membrane"/>
    <property type="evidence" value="ECO:0007669"/>
    <property type="project" value="UniProtKB-SubCell"/>
</dbReference>
<evidence type="ECO:0000256" key="9">
    <source>
        <dbReference type="ARBA" id="ARBA00042540"/>
    </source>
</evidence>
<evidence type="ECO:0000256" key="7">
    <source>
        <dbReference type="ARBA" id="ARBA00023136"/>
    </source>
</evidence>
<evidence type="ECO:0000256" key="5">
    <source>
        <dbReference type="ARBA" id="ARBA00022833"/>
    </source>
</evidence>
<feature type="transmembrane region" description="Helical" evidence="11">
    <location>
        <begin position="224"/>
        <end position="243"/>
    </location>
</feature>
<dbReference type="PhylomeDB" id="D6WES1"/>
<evidence type="ECO:0000256" key="2">
    <source>
        <dbReference type="ARBA" id="ARBA00006939"/>
    </source>
</evidence>
<dbReference type="PANTHER" id="PTHR11040">
    <property type="entry name" value="ZINC/IRON TRANSPORTER"/>
    <property type="match status" value="1"/>
</dbReference>
<dbReference type="AlphaFoldDB" id="D6WES1"/>
<dbReference type="Pfam" id="PF02535">
    <property type="entry name" value="Zip"/>
    <property type="match status" value="1"/>
</dbReference>
<dbReference type="EMBL" id="KQ971326">
    <property type="protein sequence ID" value="EEZ99867.1"/>
    <property type="molecule type" value="Genomic_DNA"/>
</dbReference>
<comment type="similarity">
    <text evidence="2">Belongs to the ZIP transporter (TC 2.A.5) family.</text>
</comment>
<feature type="transmembrane region" description="Helical" evidence="11">
    <location>
        <begin position="79"/>
        <end position="107"/>
    </location>
</feature>
<dbReference type="PANTHER" id="PTHR11040:SF211">
    <property type="entry name" value="ZINC TRANSPORTER ZIP11"/>
    <property type="match status" value="1"/>
</dbReference>
<keyword evidence="13" id="KW-1185">Reference proteome</keyword>
<keyword evidence="4 11" id="KW-0812">Transmembrane</keyword>
<evidence type="ECO:0000256" key="4">
    <source>
        <dbReference type="ARBA" id="ARBA00022692"/>
    </source>
</evidence>
<feature type="transmembrane region" description="Helical" evidence="11">
    <location>
        <begin position="249"/>
        <end position="267"/>
    </location>
</feature>
<dbReference type="GO" id="GO:0006829">
    <property type="term" value="P:zinc ion transport"/>
    <property type="evidence" value="ECO:0007669"/>
    <property type="project" value="UniProtKB-ARBA"/>
</dbReference>
<evidence type="ECO:0000256" key="3">
    <source>
        <dbReference type="ARBA" id="ARBA00022475"/>
    </source>
</evidence>
<dbReference type="Proteomes" id="UP000007266">
    <property type="component" value="Linkage group 3"/>
</dbReference>
<accession>D6WES1</accession>
<dbReference type="InterPro" id="IPR003689">
    <property type="entry name" value="ZIP"/>
</dbReference>
<organism evidence="12 13">
    <name type="scientific">Tribolium castaneum</name>
    <name type="common">Red flour beetle</name>
    <dbReference type="NCBI Taxonomy" id="7070"/>
    <lineage>
        <taxon>Eukaryota</taxon>
        <taxon>Metazoa</taxon>
        <taxon>Ecdysozoa</taxon>
        <taxon>Arthropoda</taxon>
        <taxon>Hexapoda</taxon>
        <taxon>Insecta</taxon>
        <taxon>Pterygota</taxon>
        <taxon>Neoptera</taxon>
        <taxon>Endopterygota</taxon>
        <taxon>Coleoptera</taxon>
        <taxon>Polyphaga</taxon>
        <taxon>Cucujiformia</taxon>
        <taxon>Tenebrionidae</taxon>
        <taxon>Tenebrionidae incertae sedis</taxon>
        <taxon>Tribolium</taxon>
    </lineage>
</organism>
<evidence type="ECO:0000256" key="10">
    <source>
        <dbReference type="ARBA" id="ARBA00042973"/>
    </source>
</evidence>
<evidence type="ECO:0000256" key="8">
    <source>
        <dbReference type="ARBA" id="ARBA00040593"/>
    </source>
</evidence>
<evidence type="ECO:0000313" key="13">
    <source>
        <dbReference type="Proteomes" id="UP000007266"/>
    </source>
</evidence>
<proteinExistence type="inferred from homology"/>
<keyword evidence="3" id="KW-1003">Cell membrane</keyword>
<dbReference type="eggNOG" id="KOG2474">
    <property type="taxonomic scope" value="Eukaryota"/>
</dbReference>
<feature type="transmembrane region" description="Helical" evidence="11">
    <location>
        <begin position="12"/>
        <end position="32"/>
    </location>
</feature>
<feature type="transmembrane region" description="Helical" evidence="11">
    <location>
        <begin position="279"/>
        <end position="297"/>
    </location>
</feature>
<reference evidence="12 13" key="2">
    <citation type="journal article" date="2010" name="Nucleic Acids Res.">
        <title>BeetleBase in 2010: revisions to provide comprehensive genomic information for Tribolium castaneum.</title>
        <authorList>
            <person name="Kim H.S."/>
            <person name="Murphy T."/>
            <person name="Xia J."/>
            <person name="Caragea D."/>
            <person name="Park Y."/>
            <person name="Beeman R.W."/>
            <person name="Lorenzen M.D."/>
            <person name="Butcher S."/>
            <person name="Manak J.R."/>
            <person name="Brown S.J."/>
        </authorList>
    </citation>
    <scope>GENOME REANNOTATION</scope>
    <source>
        <strain evidence="12 13">Georgia GA2</strain>
    </source>
</reference>
<evidence type="ECO:0000313" key="12">
    <source>
        <dbReference type="EMBL" id="EEZ99867.1"/>
    </source>
</evidence>
<gene>
    <name evidence="12" type="primary">AUGUSTUS-3.0.2_02649</name>
    <name evidence="12" type="ORF">TcasGA2_TC002649</name>
</gene>
<protein>
    <recommendedName>
        <fullName evidence="8">Zinc transporter ZIP11</fullName>
    </recommendedName>
    <alternativeName>
        <fullName evidence="9">Solute carrier family 39 member 11</fullName>
    </alternativeName>
    <alternativeName>
        <fullName evidence="10">Zrt- and Irt-like protein 11</fullName>
    </alternativeName>
</protein>
<keyword evidence="5" id="KW-0862">Zinc</keyword>
<reference evidence="12 13" key="1">
    <citation type="journal article" date="2008" name="Nature">
        <title>The genome of the model beetle and pest Tribolium castaneum.</title>
        <authorList>
            <consortium name="Tribolium Genome Sequencing Consortium"/>
            <person name="Richards S."/>
            <person name="Gibbs R.A."/>
            <person name="Weinstock G.M."/>
            <person name="Brown S.J."/>
            <person name="Denell R."/>
            <person name="Beeman R.W."/>
            <person name="Gibbs R."/>
            <person name="Beeman R.W."/>
            <person name="Brown S.J."/>
            <person name="Bucher G."/>
            <person name="Friedrich M."/>
            <person name="Grimmelikhuijzen C.J."/>
            <person name="Klingler M."/>
            <person name="Lorenzen M."/>
            <person name="Richards S."/>
            <person name="Roth S."/>
            <person name="Schroder R."/>
            <person name="Tautz D."/>
            <person name="Zdobnov E.M."/>
            <person name="Muzny D."/>
            <person name="Gibbs R.A."/>
            <person name="Weinstock G.M."/>
            <person name="Attaway T."/>
            <person name="Bell S."/>
            <person name="Buhay C.J."/>
            <person name="Chandrabose M.N."/>
            <person name="Chavez D."/>
            <person name="Clerk-Blankenburg K.P."/>
            <person name="Cree A."/>
            <person name="Dao M."/>
            <person name="Davis C."/>
            <person name="Chacko J."/>
            <person name="Dinh H."/>
            <person name="Dugan-Rocha S."/>
            <person name="Fowler G."/>
            <person name="Garner T.T."/>
            <person name="Garnes J."/>
            <person name="Gnirke A."/>
            <person name="Hawes A."/>
            <person name="Hernandez J."/>
            <person name="Hines S."/>
            <person name="Holder M."/>
            <person name="Hume J."/>
            <person name="Jhangiani S.N."/>
            <person name="Joshi V."/>
            <person name="Khan Z.M."/>
            <person name="Jackson L."/>
            <person name="Kovar C."/>
            <person name="Kowis A."/>
            <person name="Lee S."/>
            <person name="Lewis L.R."/>
            <person name="Margolis J."/>
            <person name="Morgan M."/>
            <person name="Nazareth L.V."/>
            <person name="Nguyen N."/>
            <person name="Okwuonu G."/>
            <person name="Parker D."/>
            <person name="Richards S."/>
            <person name="Ruiz S.J."/>
            <person name="Santibanez J."/>
            <person name="Savard J."/>
            <person name="Scherer S.E."/>
            <person name="Schneider B."/>
            <person name="Sodergren E."/>
            <person name="Tautz D."/>
            <person name="Vattahil S."/>
            <person name="Villasana D."/>
            <person name="White C.S."/>
            <person name="Wright R."/>
            <person name="Park Y."/>
            <person name="Beeman R.W."/>
            <person name="Lord J."/>
            <person name="Oppert B."/>
            <person name="Lorenzen M."/>
            <person name="Brown S."/>
            <person name="Wang L."/>
            <person name="Savard J."/>
            <person name="Tautz D."/>
            <person name="Richards S."/>
            <person name="Weinstock G."/>
            <person name="Gibbs R.A."/>
            <person name="Liu Y."/>
            <person name="Worley K."/>
            <person name="Weinstock G."/>
            <person name="Elsik C.G."/>
            <person name="Reese J.T."/>
            <person name="Elhaik E."/>
            <person name="Landan G."/>
            <person name="Graur D."/>
            <person name="Arensburger P."/>
            <person name="Atkinson P."/>
            <person name="Beeman R.W."/>
            <person name="Beidler J."/>
            <person name="Brown S.J."/>
            <person name="Demuth J.P."/>
            <person name="Drury D.W."/>
            <person name="Du Y.Z."/>
            <person name="Fujiwara H."/>
            <person name="Lorenzen M."/>
            <person name="Maselli V."/>
            <person name="Osanai M."/>
            <person name="Park Y."/>
            <person name="Robertson H.M."/>
            <person name="Tu Z."/>
            <person name="Wang J.J."/>
            <person name="Wang S."/>
            <person name="Richards S."/>
            <person name="Song H."/>
            <person name="Zhang L."/>
            <person name="Sodergren E."/>
            <person name="Werner D."/>
            <person name="Stanke M."/>
            <person name="Morgenstern B."/>
            <person name="Solovyev V."/>
            <person name="Kosarev P."/>
            <person name="Brown G."/>
            <person name="Chen H.C."/>
            <person name="Ermolaeva O."/>
            <person name="Hlavina W."/>
            <person name="Kapustin Y."/>
            <person name="Kiryutin B."/>
            <person name="Kitts P."/>
            <person name="Maglott D."/>
            <person name="Pruitt K."/>
            <person name="Sapojnikov V."/>
            <person name="Souvorov A."/>
            <person name="Mackey A.J."/>
            <person name="Waterhouse R.M."/>
            <person name="Wyder S."/>
            <person name="Zdobnov E.M."/>
            <person name="Zdobnov E.M."/>
            <person name="Wyder S."/>
            <person name="Kriventseva E.V."/>
            <person name="Kadowaki T."/>
            <person name="Bork P."/>
            <person name="Aranda M."/>
            <person name="Bao R."/>
            <person name="Beermann A."/>
            <person name="Berns N."/>
            <person name="Bolognesi R."/>
            <person name="Bonneton F."/>
            <person name="Bopp D."/>
            <person name="Brown S.J."/>
            <person name="Bucher G."/>
            <person name="Butts T."/>
            <person name="Chaumot A."/>
            <person name="Denell R.E."/>
            <person name="Ferrier D.E."/>
            <person name="Friedrich M."/>
            <person name="Gordon C.M."/>
            <person name="Jindra M."/>
            <person name="Klingler M."/>
            <person name="Lan Q."/>
            <person name="Lattorff H.M."/>
            <person name="Laudet V."/>
            <person name="von Levetsow C."/>
            <person name="Liu Z."/>
            <person name="Lutz R."/>
            <person name="Lynch J.A."/>
            <person name="da Fonseca R.N."/>
            <person name="Posnien N."/>
            <person name="Reuter R."/>
            <person name="Roth S."/>
            <person name="Savard J."/>
            <person name="Schinko J.B."/>
            <person name="Schmitt C."/>
            <person name="Schoppmeier M."/>
            <person name="Schroder R."/>
            <person name="Shippy T.D."/>
            <person name="Simonnet F."/>
            <person name="Marques-Souza H."/>
            <person name="Tautz D."/>
            <person name="Tomoyasu Y."/>
            <person name="Trauner J."/>
            <person name="Van der Zee M."/>
            <person name="Vervoort M."/>
            <person name="Wittkopp N."/>
            <person name="Wimmer E.A."/>
            <person name="Yang X."/>
            <person name="Jones A.K."/>
            <person name="Sattelle D.B."/>
            <person name="Ebert P.R."/>
            <person name="Nelson D."/>
            <person name="Scott J.G."/>
            <person name="Beeman R.W."/>
            <person name="Muthukrishnan S."/>
            <person name="Kramer K.J."/>
            <person name="Arakane Y."/>
            <person name="Beeman R.W."/>
            <person name="Zhu Q."/>
            <person name="Hogenkamp D."/>
            <person name="Dixit R."/>
            <person name="Oppert B."/>
            <person name="Jiang H."/>
            <person name="Zou Z."/>
            <person name="Marshall J."/>
            <person name="Elpidina E."/>
            <person name="Vinokurov K."/>
            <person name="Oppert C."/>
            <person name="Zou Z."/>
            <person name="Evans J."/>
            <person name="Lu Z."/>
            <person name="Zhao P."/>
            <person name="Sumathipala N."/>
            <person name="Altincicek B."/>
            <person name="Vilcinskas A."/>
            <person name="Williams M."/>
            <person name="Hultmark D."/>
            <person name="Hetru C."/>
            <person name="Jiang H."/>
            <person name="Grimmelikhuijzen C.J."/>
            <person name="Hauser F."/>
            <person name="Cazzamali G."/>
            <person name="Williamson M."/>
            <person name="Park Y."/>
            <person name="Li B."/>
            <person name="Tanaka Y."/>
            <person name="Predel R."/>
            <person name="Neupert S."/>
            <person name="Schachtner J."/>
            <person name="Verleyen P."/>
            <person name="Raible F."/>
            <person name="Bork P."/>
            <person name="Friedrich M."/>
            <person name="Walden K.K."/>
            <person name="Robertson H.M."/>
            <person name="Angeli S."/>
            <person name="Foret S."/>
            <person name="Bucher G."/>
            <person name="Schuetz S."/>
            <person name="Maleszka R."/>
            <person name="Wimmer E.A."/>
            <person name="Beeman R.W."/>
            <person name="Lorenzen M."/>
            <person name="Tomoyasu Y."/>
            <person name="Miller S.C."/>
            <person name="Grossmann D."/>
            <person name="Bucher G."/>
        </authorList>
    </citation>
    <scope>NUCLEOTIDE SEQUENCE [LARGE SCALE GENOMIC DNA]</scope>
    <source>
        <strain evidence="12 13">Georgia GA2</strain>
    </source>
</reference>
<feature type="transmembrane region" description="Helical" evidence="11">
    <location>
        <begin position="39"/>
        <end position="59"/>
    </location>
</feature>
<sequence length="298" mass="31239">MIQGHGPVMQAFLGTLFTWGLTAAGAALVIIIRGSQRKLLDASLGFAAGVMTAASYWSLLSPAIEMAEQSKIYGENGEYAFAPVALGFLLGALFVYGADVLISVLGVHSPNMMLGKSDKMNGQSEEIVRTQSFEDVSNIEEIQHGHWKRIMLLVIAITVHNVPEGLAVGVGFGAIGSSTSATFESARNLAIGIGIQNFPEGLAVSLPLQAAGFSTWRSFWYGQLSGMVEPIFGVLGAVAVALAQPALPYALSFAAGAMIYVVVDDIIPEANTNGNGKLATWGAILGFLVMMTLDVGLG</sequence>
<comment type="subcellular location">
    <subcellularLocation>
        <location evidence="1">Cell membrane</location>
        <topology evidence="1">Multi-pass membrane protein</topology>
    </subcellularLocation>
</comment>
<dbReference type="HOGENOM" id="CLU_015114_1_1_1"/>